<dbReference type="AlphaFoldDB" id="A0A8H7L6Q7"/>
<protein>
    <submittedName>
        <fullName evidence="2">Uncharacterized protein</fullName>
    </submittedName>
</protein>
<evidence type="ECO:0000313" key="2">
    <source>
        <dbReference type="EMBL" id="KAF7998706.1"/>
    </source>
</evidence>
<reference evidence="2" key="1">
    <citation type="submission" date="2020-10" db="EMBL/GenBank/DDBJ databases">
        <title>The Whole-Genome Sequence of Metschnikowia persimmonesis, a Novel Endophytic Yeast Species Isolated from Medicinal Plant Diospyros kaki Thumb.</title>
        <authorList>
            <person name="Rahmat E."/>
            <person name="Kang Y."/>
        </authorList>
    </citation>
    <scope>NUCLEOTIDE SEQUENCE</scope>
    <source>
        <strain evidence="2">KIOM G15050</strain>
    </source>
</reference>
<dbReference type="Proteomes" id="UP000649328">
    <property type="component" value="Unassembled WGS sequence"/>
</dbReference>
<sequence>MSSKHWSRWRSKPSHTTIALEVKEKSTAADGLEALAKLAVNELSDFSKKLEKSNGSATVVVVEITDESETTDELSSTVERDAEAEERSETFVDSVTGDELELEDALVTLFAALFAVVDEAISEVVTLGKDHSHEQTAGALFGGGPS</sequence>
<organism evidence="2 3">
    <name type="scientific">Metschnikowia pulcherrima</name>
    <dbReference type="NCBI Taxonomy" id="27326"/>
    <lineage>
        <taxon>Eukaryota</taxon>
        <taxon>Fungi</taxon>
        <taxon>Dikarya</taxon>
        <taxon>Ascomycota</taxon>
        <taxon>Saccharomycotina</taxon>
        <taxon>Pichiomycetes</taxon>
        <taxon>Metschnikowiaceae</taxon>
        <taxon>Metschnikowia</taxon>
    </lineage>
</organism>
<dbReference type="EMBL" id="JACBPP010000012">
    <property type="protein sequence ID" value="KAF7998706.1"/>
    <property type="molecule type" value="Genomic_DNA"/>
</dbReference>
<keyword evidence="3" id="KW-1185">Reference proteome</keyword>
<accession>A0A8H7L6Q7</accession>
<feature type="compositionally biased region" description="Basic and acidic residues" evidence="1">
    <location>
        <begin position="78"/>
        <end position="90"/>
    </location>
</feature>
<evidence type="ECO:0000313" key="3">
    <source>
        <dbReference type="Proteomes" id="UP000649328"/>
    </source>
</evidence>
<gene>
    <name evidence="2" type="ORF">HF325_006890</name>
</gene>
<comment type="caution">
    <text evidence="2">The sequence shown here is derived from an EMBL/GenBank/DDBJ whole genome shotgun (WGS) entry which is preliminary data.</text>
</comment>
<evidence type="ECO:0000256" key="1">
    <source>
        <dbReference type="SAM" id="MobiDB-lite"/>
    </source>
</evidence>
<feature type="region of interest" description="Disordered" evidence="1">
    <location>
        <begin position="68"/>
        <end position="92"/>
    </location>
</feature>
<proteinExistence type="predicted"/>
<name>A0A8H7L6Q7_9ASCO</name>